<dbReference type="GO" id="GO:0006508">
    <property type="term" value="P:proteolysis"/>
    <property type="evidence" value="ECO:0007669"/>
    <property type="project" value="UniProtKB-KW"/>
</dbReference>
<dbReference type="InterPro" id="IPR050131">
    <property type="entry name" value="Peptidase_S8_subtilisin-like"/>
</dbReference>
<feature type="signal peptide" evidence="7">
    <location>
        <begin position="1"/>
        <end position="17"/>
    </location>
</feature>
<dbReference type="KEGG" id="cmic:caldi_28810"/>
<keyword evidence="3 5" id="KW-0378">Hydrolase</keyword>
<keyword evidence="7" id="KW-0732">Signal</keyword>
<sequence length="1189" mass="125949">MRVRSAVALGLSLAFLAAGCLPQRPAPGLGAGTEPFARAPAASPLPAFPGQEVQASRAPAAAPEAGGAGGGRLLAVPPPVAAAEAEAVRTGKERVPVDVILRSGEDLGRLEAEIRALGGEVRYRSERMRYLQAELPPGGAERLLRVAAVERMGTDVALQVRTGAVRDVLPDQALRGFELNRRAISLPALRSETGATGEGVTIAIIDTGVDPSHPDLQTTPSGAPKIVDWVDLTGEGDVWTRTELRPGPRARVGDEEFGIAGIRSLSGRLWFGYMQESQVQGADLDHNGQATDRYGVLVADPVTAGRYDTVYVDTDRDHDFTDEVPLRLYRAGRQVARFGPPLPPGAADVRTPFVVAYVAADGQKVTLGFDGNGHGTHVAGIAAAWGPGGMEGIAPGARLLVIKTQNSAGGGTWYTLAYAMIYAAEAGAQVINLSLRDVDLAAAGTGTGWLNDFVEQYKVLVTLATGNGGPGLSAASVSAPGDPNRVLTVGGYYSPEMWQRDHGYRLPREGVWLEGGVGPRYDGSLAPSLLAPHGAPSTVPAWRSPSGYGIDTGSSMAVPHVSGAAALLLEAARRHGRPADYLTIQRALEVGARPLDGYAPFEQGHGVLNVMLAWRALERLEPALPLVVAGPQGGPGLLARAQRLGTAEFEIVNRGAGARVDVVAGAPWVQPEARSLVLPAGAYRTLRVRYAVPREPGVHSALVQLRVPGRYGFEQEILSTFVVPFTFGDGQPVELRRTGLLPGEHRRDFFEVPPGTARLRVRVEVPEGAQPGRVNAYLYRPDGQLFALEPGVGTAAAARATGTAGAAPGRPAGAEVAVEAPLPGVWELLVIADPELARDRPDARVDYAVRVAVEGVMAAAPVEAGGDGQLRPGPLVLAFPRGGEKVTVPLTVRSTLGSFTGQAVISDLRPVDDSRPPRVYTRTGRVDAFTLDAPVPLARLQVQSTRPVGARYGLRLRVYNEATQRFEDFRVAPVAETDVRVLEAHDLPPGRYEVYVDADGGDPRFEYGRAFFYPGPGASAADPPRPHGPGETWSVNVELTLPAEPGRYVGHLLLRDVPAGRTLAWLPVEVSVGERPLAVRPRSPDLVAGRPGFIAFDLIAPEGGEVPDGPVRVDGVLYRTRAGEVRVPFTAPDRAFDVDVAVDLPGFRPFRATYRLWAQGRPGGVPAGPPGPVHDLWREKVKHLLGLRG</sequence>
<keyword evidence="4 5" id="KW-0720">Serine protease</keyword>
<name>A0AA35G968_9FIRM</name>
<dbReference type="Proteomes" id="UP001163687">
    <property type="component" value="Chromosome"/>
</dbReference>
<dbReference type="PROSITE" id="PS51257">
    <property type="entry name" value="PROKAR_LIPOPROTEIN"/>
    <property type="match status" value="1"/>
</dbReference>
<feature type="region of interest" description="Disordered" evidence="6">
    <location>
        <begin position="31"/>
        <end position="69"/>
    </location>
</feature>
<dbReference type="PROSITE" id="PS51892">
    <property type="entry name" value="SUBTILASE"/>
    <property type="match status" value="1"/>
</dbReference>
<feature type="active site" description="Charge relay system" evidence="5">
    <location>
        <position position="374"/>
    </location>
</feature>
<dbReference type="PRINTS" id="PR00723">
    <property type="entry name" value="SUBTILISIN"/>
</dbReference>
<dbReference type="InterPro" id="IPR015500">
    <property type="entry name" value="Peptidase_S8_subtilisin-rel"/>
</dbReference>
<dbReference type="AlphaFoldDB" id="A0AA35G968"/>
<reference evidence="9" key="1">
    <citation type="submission" date="2022-03" db="EMBL/GenBank/DDBJ databases">
        <title>Complete genome sequence of Caldinitratiruptor microaerophilus.</title>
        <authorList>
            <person name="Mukaiyama R."/>
            <person name="Nishiyama T."/>
            <person name="Ueda K."/>
        </authorList>
    </citation>
    <scope>NUCLEOTIDE SEQUENCE</scope>
    <source>
        <strain evidence="9">JCM 16183</strain>
    </source>
</reference>
<dbReference type="InterPro" id="IPR023827">
    <property type="entry name" value="Peptidase_S8_Asp-AS"/>
</dbReference>
<evidence type="ECO:0000313" key="9">
    <source>
        <dbReference type="EMBL" id="BDG61791.1"/>
    </source>
</evidence>
<evidence type="ECO:0000256" key="4">
    <source>
        <dbReference type="ARBA" id="ARBA00022825"/>
    </source>
</evidence>
<dbReference type="InterPro" id="IPR022398">
    <property type="entry name" value="Peptidase_S8_His-AS"/>
</dbReference>
<dbReference type="Gene3D" id="3.40.50.200">
    <property type="entry name" value="Peptidase S8/S53 domain"/>
    <property type="match status" value="2"/>
</dbReference>
<dbReference type="Pfam" id="PF00082">
    <property type="entry name" value="Peptidase_S8"/>
    <property type="match status" value="1"/>
</dbReference>
<dbReference type="PANTHER" id="PTHR43806:SF11">
    <property type="entry name" value="CEREVISIN-RELATED"/>
    <property type="match status" value="1"/>
</dbReference>
<dbReference type="PANTHER" id="PTHR43806">
    <property type="entry name" value="PEPTIDASE S8"/>
    <property type="match status" value="1"/>
</dbReference>
<feature type="domain" description="Peptidase S8/S53" evidence="8">
    <location>
        <begin position="197"/>
        <end position="606"/>
    </location>
</feature>
<dbReference type="EMBL" id="AP025628">
    <property type="protein sequence ID" value="BDG61791.1"/>
    <property type="molecule type" value="Genomic_DNA"/>
</dbReference>
<protein>
    <submittedName>
        <fullName evidence="9">Serine protease</fullName>
    </submittedName>
</protein>
<evidence type="ECO:0000256" key="1">
    <source>
        <dbReference type="ARBA" id="ARBA00011073"/>
    </source>
</evidence>
<evidence type="ECO:0000313" key="10">
    <source>
        <dbReference type="Proteomes" id="UP001163687"/>
    </source>
</evidence>
<dbReference type="PROSITE" id="PS00136">
    <property type="entry name" value="SUBTILASE_ASP"/>
    <property type="match status" value="1"/>
</dbReference>
<evidence type="ECO:0000256" key="7">
    <source>
        <dbReference type="SAM" id="SignalP"/>
    </source>
</evidence>
<evidence type="ECO:0000256" key="2">
    <source>
        <dbReference type="ARBA" id="ARBA00022670"/>
    </source>
</evidence>
<evidence type="ECO:0000259" key="8">
    <source>
        <dbReference type="Pfam" id="PF00082"/>
    </source>
</evidence>
<gene>
    <name evidence="9" type="ORF">caldi_28810</name>
</gene>
<evidence type="ECO:0000256" key="5">
    <source>
        <dbReference type="PROSITE-ProRule" id="PRU01240"/>
    </source>
</evidence>
<evidence type="ECO:0000256" key="3">
    <source>
        <dbReference type="ARBA" id="ARBA00022801"/>
    </source>
</evidence>
<dbReference type="PROSITE" id="PS00137">
    <property type="entry name" value="SUBTILASE_HIS"/>
    <property type="match status" value="1"/>
</dbReference>
<dbReference type="SUPFAM" id="SSF52743">
    <property type="entry name" value="Subtilisin-like"/>
    <property type="match status" value="1"/>
</dbReference>
<proteinExistence type="inferred from homology"/>
<accession>A0AA35G968</accession>
<feature type="active site" description="Charge relay system" evidence="5">
    <location>
        <position position="555"/>
    </location>
</feature>
<evidence type="ECO:0000256" key="6">
    <source>
        <dbReference type="SAM" id="MobiDB-lite"/>
    </source>
</evidence>
<keyword evidence="2 5" id="KW-0645">Protease</keyword>
<comment type="similarity">
    <text evidence="1 5">Belongs to the peptidase S8 family.</text>
</comment>
<feature type="chain" id="PRO_5041298285" evidence="7">
    <location>
        <begin position="18"/>
        <end position="1189"/>
    </location>
</feature>
<keyword evidence="10" id="KW-1185">Reference proteome</keyword>
<organism evidence="9 10">
    <name type="scientific">Caldinitratiruptor microaerophilus</name>
    <dbReference type="NCBI Taxonomy" id="671077"/>
    <lineage>
        <taxon>Bacteria</taxon>
        <taxon>Bacillati</taxon>
        <taxon>Bacillota</taxon>
        <taxon>Clostridia</taxon>
        <taxon>Eubacteriales</taxon>
        <taxon>Symbiobacteriaceae</taxon>
        <taxon>Caldinitratiruptor</taxon>
    </lineage>
</organism>
<dbReference type="InterPro" id="IPR036852">
    <property type="entry name" value="Peptidase_S8/S53_dom_sf"/>
</dbReference>
<dbReference type="GO" id="GO:0004252">
    <property type="term" value="F:serine-type endopeptidase activity"/>
    <property type="evidence" value="ECO:0007669"/>
    <property type="project" value="UniProtKB-UniRule"/>
</dbReference>
<feature type="active site" description="Charge relay system" evidence="5">
    <location>
        <position position="206"/>
    </location>
</feature>
<dbReference type="InterPro" id="IPR000209">
    <property type="entry name" value="Peptidase_S8/S53_dom"/>
</dbReference>
<dbReference type="RefSeq" id="WP_264842418.1">
    <property type="nucleotide sequence ID" value="NZ_AP025628.1"/>
</dbReference>